<evidence type="ECO:0000313" key="1">
    <source>
        <dbReference type="EMBL" id="JAH90716.1"/>
    </source>
</evidence>
<dbReference type="EMBL" id="GBXM01017861">
    <property type="protein sequence ID" value="JAH90716.1"/>
    <property type="molecule type" value="Transcribed_RNA"/>
</dbReference>
<proteinExistence type="predicted"/>
<accession>A0A0E9WK81</accession>
<protein>
    <submittedName>
        <fullName evidence="1">Uncharacterized protein</fullName>
    </submittedName>
</protein>
<dbReference type="AlphaFoldDB" id="A0A0E9WK81"/>
<name>A0A0E9WK81_ANGAN</name>
<organism evidence="1">
    <name type="scientific">Anguilla anguilla</name>
    <name type="common">European freshwater eel</name>
    <name type="synonym">Muraena anguilla</name>
    <dbReference type="NCBI Taxonomy" id="7936"/>
    <lineage>
        <taxon>Eukaryota</taxon>
        <taxon>Metazoa</taxon>
        <taxon>Chordata</taxon>
        <taxon>Craniata</taxon>
        <taxon>Vertebrata</taxon>
        <taxon>Euteleostomi</taxon>
        <taxon>Actinopterygii</taxon>
        <taxon>Neopterygii</taxon>
        <taxon>Teleostei</taxon>
        <taxon>Anguilliformes</taxon>
        <taxon>Anguillidae</taxon>
        <taxon>Anguilla</taxon>
    </lineage>
</organism>
<reference evidence="1" key="1">
    <citation type="submission" date="2014-11" db="EMBL/GenBank/DDBJ databases">
        <authorList>
            <person name="Amaro Gonzalez C."/>
        </authorList>
    </citation>
    <scope>NUCLEOTIDE SEQUENCE</scope>
</reference>
<reference evidence="1" key="2">
    <citation type="journal article" date="2015" name="Fish Shellfish Immunol.">
        <title>Early steps in the European eel (Anguilla anguilla)-Vibrio vulnificus interaction in the gills: Role of the RtxA13 toxin.</title>
        <authorList>
            <person name="Callol A."/>
            <person name="Pajuelo D."/>
            <person name="Ebbesson L."/>
            <person name="Teles M."/>
            <person name="MacKenzie S."/>
            <person name="Amaro C."/>
        </authorList>
    </citation>
    <scope>NUCLEOTIDE SEQUENCE</scope>
</reference>
<sequence length="60" mass="7051">MLCKFYCEAISGMKYWCWNILLEQGCPTLILEIYGPVGFNFNHNWTHLILLICIRSLVVE</sequence>